<evidence type="ECO:0000256" key="7">
    <source>
        <dbReference type="ARBA" id="ARBA00022927"/>
    </source>
</evidence>
<evidence type="ECO:0000256" key="8">
    <source>
        <dbReference type="ARBA" id="ARBA00023136"/>
    </source>
</evidence>
<evidence type="ECO:0000256" key="1">
    <source>
        <dbReference type="ARBA" id="ARBA00004481"/>
    </source>
</evidence>
<dbReference type="Pfam" id="PF04652">
    <property type="entry name" value="Vta1"/>
    <property type="match status" value="1"/>
</dbReference>
<accession>A0A8H7AA41</accession>
<evidence type="ECO:0000256" key="5">
    <source>
        <dbReference type="ARBA" id="ARBA00022490"/>
    </source>
</evidence>
<evidence type="ECO:0000256" key="6">
    <source>
        <dbReference type="ARBA" id="ARBA00022753"/>
    </source>
</evidence>
<feature type="region of interest" description="Disordered" evidence="9">
    <location>
        <begin position="346"/>
        <end position="434"/>
    </location>
</feature>
<protein>
    <recommendedName>
        <fullName evidence="14">Vta1 C-terminal domain-containing protein</fullName>
    </recommendedName>
</protein>
<keyword evidence="7" id="KW-0653">Protein transport</keyword>
<feature type="domain" description="Vta1/callose synthase N-terminal" evidence="10">
    <location>
        <begin position="14"/>
        <end position="156"/>
    </location>
</feature>
<organism evidence="12 13">
    <name type="scientific">Endocarpon pusillum</name>
    <dbReference type="NCBI Taxonomy" id="364733"/>
    <lineage>
        <taxon>Eukaryota</taxon>
        <taxon>Fungi</taxon>
        <taxon>Dikarya</taxon>
        <taxon>Ascomycota</taxon>
        <taxon>Pezizomycotina</taxon>
        <taxon>Eurotiomycetes</taxon>
        <taxon>Chaetothyriomycetidae</taxon>
        <taxon>Verrucariales</taxon>
        <taxon>Verrucariaceae</taxon>
        <taxon>Endocarpon</taxon>
    </lineage>
</organism>
<comment type="caution">
    <text evidence="12">The sequence shown here is derived from an EMBL/GenBank/DDBJ whole genome shotgun (WGS) entry which is preliminary data.</text>
</comment>
<keyword evidence="8" id="KW-0472">Membrane</keyword>
<sequence length="521" mass="57197">MSPQIPAAVRSADLARFAIRASQLEKVKPLISYYCNYWIVNQILAKKLEKTDQDCFIYTTHLMDKLEQFKADNQEDDAAVDDLARRAYVEEFALETFQRADNALRANKASRQTADTFQAAAAFLELLQIWGEIDAENAAKVKYAKYHALRIAKALKAGEDPNASNPATEYRTSGEDALPALDPNDPEVQMLNGSSTKPRQPSVVDVPDEAHKIQSDLARQSSLDESLHPSRDPSVPRPSVIVPRPKVEDATDDTDRIQSNLARQSSLDQSLHPSRAPSIPHPTQDEVSPVEASASAEDFYQQTSHDDVSPLGSEAERKSSIGGNYFPQTAPAQHQQLYYQEQGQPSFSLPSALSDPPPEPTLPPSDANTAFSPPAPSPLPQTQHPSFIPPSQPDLPPPFQPQPQSTHPPQQQQQQQQPYSQPQPHNSESNSSSHNIHHHLLLQLLNPTLTPPTYPLTAPTPFPPHPSSHPAQTNITVDDEAISSAQKHARWAISALNFEDVPTAIRELRGALEALGASGGR</sequence>
<dbReference type="Gene3D" id="1.20.5.420">
    <property type="entry name" value="Immunoglobulin FC, subunit C"/>
    <property type="match status" value="1"/>
</dbReference>
<dbReference type="InterPro" id="IPR041212">
    <property type="entry name" value="Vta1_C"/>
</dbReference>
<keyword evidence="6" id="KW-0967">Endosome</keyword>
<feature type="compositionally biased region" description="Basic and acidic residues" evidence="9">
    <location>
        <begin position="304"/>
        <end position="319"/>
    </location>
</feature>
<dbReference type="Proteomes" id="UP000606974">
    <property type="component" value="Unassembled WGS sequence"/>
</dbReference>
<feature type="compositionally biased region" description="Basic and acidic residues" evidence="9">
    <location>
        <begin position="245"/>
        <end position="256"/>
    </location>
</feature>
<feature type="compositionally biased region" description="Polar residues" evidence="9">
    <location>
        <begin position="162"/>
        <end position="171"/>
    </location>
</feature>
<evidence type="ECO:0000256" key="3">
    <source>
        <dbReference type="ARBA" id="ARBA00007895"/>
    </source>
</evidence>
<feature type="compositionally biased region" description="Low complexity" evidence="9">
    <location>
        <begin position="402"/>
        <end position="434"/>
    </location>
</feature>
<dbReference type="AlphaFoldDB" id="A0A8H7AA41"/>
<evidence type="ECO:0000313" key="13">
    <source>
        <dbReference type="Proteomes" id="UP000606974"/>
    </source>
</evidence>
<evidence type="ECO:0000259" key="11">
    <source>
        <dbReference type="Pfam" id="PF18097"/>
    </source>
</evidence>
<dbReference type="GO" id="GO:0032511">
    <property type="term" value="P:late endosome to vacuole transport via multivesicular body sorting pathway"/>
    <property type="evidence" value="ECO:0007669"/>
    <property type="project" value="InterPro"/>
</dbReference>
<evidence type="ECO:0000256" key="4">
    <source>
        <dbReference type="ARBA" id="ARBA00022448"/>
    </source>
</evidence>
<evidence type="ECO:0000259" key="10">
    <source>
        <dbReference type="Pfam" id="PF04652"/>
    </source>
</evidence>
<evidence type="ECO:0000256" key="2">
    <source>
        <dbReference type="ARBA" id="ARBA00004496"/>
    </source>
</evidence>
<feature type="region of interest" description="Disordered" evidence="9">
    <location>
        <begin position="159"/>
        <end position="328"/>
    </location>
</feature>
<comment type="similarity">
    <text evidence="3">Belongs to the VTA1 family.</text>
</comment>
<dbReference type="PANTHER" id="PTHR46009">
    <property type="entry name" value="VACUOLAR PROTEIN SORTING-ASSOCIATED PROTEIN VTA1 HOMOLOG"/>
    <property type="match status" value="1"/>
</dbReference>
<comment type="subcellular location">
    <subcellularLocation>
        <location evidence="2">Cytoplasm</location>
    </subcellularLocation>
    <subcellularLocation>
        <location evidence="1">Endosome membrane</location>
        <topology evidence="1">Peripheral membrane protein</topology>
    </subcellularLocation>
</comment>
<evidence type="ECO:0008006" key="14">
    <source>
        <dbReference type="Google" id="ProtNLM"/>
    </source>
</evidence>
<dbReference type="GO" id="GO:0015031">
    <property type="term" value="P:protein transport"/>
    <property type="evidence" value="ECO:0007669"/>
    <property type="project" value="UniProtKB-KW"/>
</dbReference>
<dbReference type="OrthoDB" id="391137at2759"/>
<keyword evidence="4" id="KW-0813">Transport</keyword>
<dbReference type="GO" id="GO:0010008">
    <property type="term" value="C:endosome membrane"/>
    <property type="evidence" value="ECO:0007669"/>
    <property type="project" value="UniProtKB-SubCell"/>
</dbReference>
<dbReference type="InterPro" id="IPR023175">
    <property type="entry name" value="Vta1/CALS_N_sf"/>
</dbReference>
<feature type="compositionally biased region" description="Polar residues" evidence="9">
    <location>
        <begin position="257"/>
        <end position="272"/>
    </location>
</feature>
<keyword evidence="5" id="KW-0963">Cytoplasm</keyword>
<gene>
    <name evidence="12" type="ORF">GJ744_003890</name>
</gene>
<dbReference type="GO" id="GO:0005771">
    <property type="term" value="C:multivesicular body"/>
    <property type="evidence" value="ECO:0007669"/>
    <property type="project" value="TreeGrafter"/>
</dbReference>
<dbReference type="InterPro" id="IPR044538">
    <property type="entry name" value="Vta1-like"/>
</dbReference>
<feature type="domain" description="Vta1 C-terminal" evidence="11">
    <location>
        <begin position="480"/>
        <end position="515"/>
    </location>
</feature>
<keyword evidence="13" id="KW-1185">Reference proteome</keyword>
<dbReference type="EMBL" id="JAACFV010000180">
    <property type="protein sequence ID" value="KAF7503407.1"/>
    <property type="molecule type" value="Genomic_DNA"/>
</dbReference>
<dbReference type="PANTHER" id="PTHR46009:SF1">
    <property type="entry name" value="VACUOLAR PROTEIN SORTING-ASSOCIATED PROTEIN VTA1 HOMOLOG"/>
    <property type="match status" value="1"/>
</dbReference>
<reference evidence="12" key="1">
    <citation type="submission" date="2020-02" db="EMBL/GenBank/DDBJ databases">
        <authorList>
            <person name="Palmer J.M."/>
        </authorList>
    </citation>
    <scope>NUCLEOTIDE SEQUENCE</scope>
    <source>
        <strain evidence="12">EPUS1.4</strain>
        <tissue evidence="12">Thallus</tissue>
    </source>
</reference>
<dbReference type="Gene3D" id="1.25.40.270">
    <property type="entry name" value="Vacuolar protein sorting-associated protein vta1"/>
    <property type="match status" value="1"/>
</dbReference>
<dbReference type="InterPro" id="IPR039431">
    <property type="entry name" value="Vta1/CALS_N"/>
</dbReference>
<dbReference type="Pfam" id="PF18097">
    <property type="entry name" value="Vta1_C"/>
    <property type="match status" value="1"/>
</dbReference>
<name>A0A8H7AA41_9EURO</name>
<proteinExistence type="inferred from homology"/>
<feature type="compositionally biased region" description="Pro residues" evidence="9">
    <location>
        <begin position="387"/>
        <end position="401"/>
    </location>
</feature>
<evidence type="ECO:0000313" key="12">
    <source>
        <dbReference type="EMBL" id="KAF7503407.1"/>
    </source>
</evidence>
<evidence type="ECO:0000256" key="9">
    <source>
        <dbReference type="SAM" id="MobiDB-lite"/>
    </source>
</evidence>